<comment type="caution">
    <text evidence="2">The sequence shown here is derived from an EMBL/GenBank/DDBJ whole genome shotgun (WGS) entry which is preliminary data.</text>
</comment>
<feature type="compositionally biased region" description="Basic and acidic residues" evidence="1">
    <location>
        <begin position="612"/>
        <end position="623"/>
    </location>
</feature>
<gene>
    <name evidence="2" type="ORF">G6O67_007747</name>
</gene>
<keyword evidence="3" id="KW-1185">Reference proteome</keyword>
<organism evidence="2 3">
    <name type="scientific">Ophiocordyceps sinensis</name>
    <dbReference type="NCBI Taxonomy" id="72228"/>
    <lineage>
        <taxon>Eukaryota</taxon>
        <taxon>Fungi</taxon>
        <taxon>Dikarya</taxon>
        <taxon>Ascomycota</taxon>
        <taxon>Pezizomycotina</taxon>
        <taxon>Sordariomycetes</taxon>
        <taxon>Hypocreomycetidae</taxon>
        <taxon>Hypocreales</taxon>
        <taxon>Ophiocordycipitaceae</taxon>
        <taxon>Ophiocordyceps</taxon>
    </lineage>
</organism>
<dbReference type="AlphaFoldDB" id="A0A8H4PJR9"/>
<accession>A0A8H4PJR9</accession>
<sequence length="774" mass="85551">MASLPSYQEATTRPDWLALAAPYVHFADHPSLCRVCRRSWSLFAPPLWTDILNAVRRSGLDPGDDLSWWFDFVFHRLGRVALATRALVRILDARGFAKHVYHFASDRDGSLVRESFRRALELLPRANSILIDGHADLDPHLLFTSLSLLPQRSARLLSIAGCPNHLPGDVFNSPFLQTLVYLDASGVPGSILPLLRPTLLPNLRVLKVRAREIDDAMLQTLARTFTHRLWSLDVSENKVTDASIDTLRDLCMPASPLRSGARFGVEGCLVSLPHGTSDHGQFFSIRESPSSGTFSHPERHFADAPGYVEDAGALDLRQTLRSDGASPMRSDSPAISARLLSQEEFEPGALDFCRSRGLTHLRLSCNRVSSLGIQKLLRTSTGHLEYLDCESMPLLPGCSSACKHWPVSVSLHGILGAAHLFRPVFSSNLRSVRIHHSFVTQVPTLEAGHLSPLACMYLAETSVLQRVEEAYPQAFVPDMNPRLSCLTLTCIPRRSAGPLVANLIGFIKLLSVQERVMQHEAAAAASCSPSWRTPNMLQGLRHLVLEFGRDPMEDGFTAPEDSAAEELMDGGEHGFSFFTGEGVENSRSANVASRPRTAAASPHSSAVASRCHPTESDRDRQDTVMHDGEWNGSPYSVPVWVGLHEPGSNAVLREYRRLVVDCRLRDGVGPATPSQILAGVPDQSYVFHTAWCAAVMPRELKPPAWEKLAGMKDVLVELKEHRRAGRAKYLQLQKQVGDWRTPVPLGEPHFFWTGTLRVSTTKDYSLARPVSSWD</sequence>
<dbReference type="Proteomes" id="UP000557566">
    <property type="component" value="Unassembled WGS sequence"/>
</dbReference>
<evidence type="ECO:0000313" key="2">
    <source>
        <dbReference type="EMBL" id="KAF4505837.1"/>
    </source>
</evidence>
<evidence type="ECO:0008006" key="4">
    <source>
        <dbReference type="Google" id="ProtNLM"/>
    </source>
</evidence>
<evidence type="ECO:0000256" key="1">
    <source>
        <dbReference type="SAM" id="MobiDB-lite"/>
    </source>
</evidence>
<evidence type="ECO:0000313" key="3">
    <source>
        <dbReference type="Proteomes" id="UP000557566"/>
    </source>
</evidence>
<dbReference type="InterPro" id="IPR032675">
    <property type="entry name" value="LRR_dom_sf"/>
</dbReference>
<dbReference type="SUPFAM" id="SSF52047">
    <property type="entry name" value="RNI-like"/>
    <property type="match status" value="1"/>
</dbReference>
<reference evidence="2 3" key="1">
    <citation type="journal article" date="2020" name="Genome Biol. Evol.">
        <title>A new high-quality draft genome assembly of the Chinese cordyceps Ophiocordyceps sinensis.</title>
        <authorList>
            <person name="Shu R."/>
            <person name="Zhang J."/>
            <person name="Meng Q."/>
            <person name="Zhang H."/>
            <person name="Zhou G."/>
            <person name="Li M."/>
            <person name="Wu P."/>
            <person name="Zhao Y."/>
            <person name="Chen C."/>
            <person name="Qin Q."/>
        </authorList>
    </citation>
    <scope>NUCLEOTIDE SEQUENCE [LARGE SCALE GENOMIC DNA]</scope>
    <source>
        <strain evidence="2 3">IOZ07</strain>
    </source>
</reference>
<proteinExistence type="predicted"/>
<feature type="compositionally biased region" description="Low complexity" evidence="1">
    <location>
        <begin position="598"/>
        <end position="609"/>
    </location>
</feature>
<dbReference type="EMBL" id="JAAVMX010000008">
    <property type="protein sequence ID" value="KAF4505837.1"/>
    <property type="molecule type" value="Genomic_DNA"/>
</dbReference>
<dbReference type="Gene3D" id="3.80.10.10">
    <property type="entry name" value="Ribonuclease Inhibitor"/>
    <property type="match status" value="1"/>
</dbReference>
<protein>
    <recommendedName>
        <fullName evidence="4">Leucine rich repeat domain containing protein</fullName>
    </recommendedName>
</protein>
<feature type="region of interest" description="Disordered" evidence="1">
    <location>
        <begin position="586"/>
        <end position="623"/>
    </location>
</feature>
<name>A0A8H4PJR9_9HYPO</name>
<dbReference type="OrthoDB" id="5213490at2759"/>